<evidence type="ECO:0000313" key="2">
    <source>
        <dbReference type="EMBL" id="KAL2320469.1"/>
    </source>
</evidence>
<evidence type="ECO:0000313" key="3">
    <source>
        <dbReference type="Proteomes" id="UP001603857"/>
    </source>
</evidence>
<dbReference type="EMBL" id="JBGMDY010000010">
    <property type="protein sequence ID" value="KAL2320469.1"/>
    <property type="molecule type" value="Genomic_DNA"/>
</dbReference>
<reference evidence="2 3" key="1">
    <citation type="submission" date="2024-08" db="EMBL/GenBank/DDBJ databases">
        <title>Insights into the chromosomal genome structure of Flemingia macrophylla.</title>
        <authorList>
            <person name="Ding Y."/>
            <person name="Zhao Y."/>
            <person name="Bi W."/>
            <person name="Wu M."/>
            <person name="Zhao G."/>
            <person name="Gong Y."/>
            <person name="Li W."/>
            <person name="Zhang P."/>
        </authorList>
    </citation>
    <scope>NUCLEOTIDE SEQUENCE [LARGE SCALE GENOMIC DNA]</scope>
    <source>
        <strain evidence="2">DYQJB</strain>
        <tissue evidence="2">Leaf</tissue>
    </source>
</reference>
<accession>A0ABD1LAB8</accession>
<organism evidence="2 3">
    <name type="scientific">Flemingia macrophylla</name>
    <dbReference type="NCBI Taxonomy" id="520843"/>
    <lineage>
        <taxon>Eukaryota</taxon>
        <taxon>Viridiplantae</taxon>
        <taxon>Streptophyta</taxon>
        <taxon>Embryophyta</taxon>
        <taxon>Tracheophyta</taxon>
        <taxon>Spermatophyta</taxon>
        <taxon>Magnoliopsida</taxon>
        <taxon>eudicotyledons</taxon>
        <taxon>Gunneridae</taxon>
        <taxon>Pentapetalae</taxon>
        <taxon>rosids</taxon>
        <taxon>fabids</taxon>
        <taxon>Fabales</taxon>
        <taxon>Fabaceae</taxon>
        <taxon>Papilionoideae</taxon>
        <taxon>50 kb inversion clade</taxon>
        <taxon>NPAAA clade</taxon>
        <taxon>indigoferoid/millettioid clade</taxon>
        <taxon>Phaseoleae</taxon>
        <taxon>Flemingia</taxon>
    </lineage>
</organism>
<protein>
    <submittedName>
        <fullName evidence="2">Uncharacterized protein</fullName>
    </submittedName>
</protein>
<keyword evidence="3" id="KW-1185">Reference proteome</keyword>
<gene>
    <name evidence="2" type="ORF">Fmac_029438</name>
</gene>
<comment type="caution">
    <text evidence="2">The sequence shown here is derived from an EMBL/GenBank/DDBJ whole genome shotgun (WGS) entry which is preliminary data.</text>
</comment>
<feature type="region of interest" description="Disordered" evidence="1">
    <location>
        <begin position="1"/>
        <end position="25"/>
    </location>
</feature>
<feature type="region of interest" description="Disordered" evidence="1">
    <location>
        <begin position="38"/>
        <end position="66"/>
    </location>
</feature>
<sequence length="66" mass="7916">MCHHPLLFPPQSLQTKSPMHASKKKALKWEQREWWHRKKVQGQVPQQLKPHLLPSPTWQLPKPRKP</sequence>
<dbReference type="AlphaFoldDB" id="A0ABD1LAB8"/>
<evidence type="ECO:0000256" key="1">
    <source>
        <dbReference type="SAM" id="MobiDB-lite"/>
    </source>
</evidence>
<proteinExistence type="predicted"/>
<dbReference type="Proteomes" id="UP001603857">
    <property type="component" value="Unassembled WGS sequence"/>
</dbReference>
<name>A0ABD1LAB8_9FABA</name>